<dbReference type="InterPro" id="IPR000073">
    <property type="entry name" value="AB_hydrolase_1"/>
</dbReference>
<organism evidence="5 6">
    <name type="scientific">Caldivirga maquilingensis (strain ATCC 700844 / DSM 13496 / JCM 10307 / IC-167)</name>
    <dbReference type="NCBI Taxonomy" id="397948"/>
    <lineage>
        <taxon>Archaea</taxon>
        <taxon>Thermoproteota</taxon>
        <taxon>Thermoprotei</taxon>
        <taxon>Thermoproteales</taxon>
        <taxon>Thermoproteaceae</taxon>
        <taxon>Caldivirga</taxon>
    </lineage>
</organism>
<feature type="domain" description="AB hydrolase-1" evidence="4">
    <location>
        <begin position="25"/>
        <end position="111"/>
    </location>
</feature>
<proteinExistence type="inferred from homology"/>
<dbReference type="RefSeq" id="WP_012185757.1">
    <property type="nucleotide sequence ID" value="NC_009954.1"/>
</dbReference>
<accession>A8MCN1</accession>
<dbReference type="eggNOG" id="arCOG01648">
    <property type="taxonomic scope" value="Archaea"/>
</dbReference>
<dbReference type="HOGENOM" id="CLU_020336_28_1_2"/>
<evidence type="ECO:0000313" key="6">
    <source>
        <dbReference type="Proteomes" id="UP000001137"/>
    </source>
</evidence>
<dbReference type="STRING" id="397948.Cmaq_0701"/>
<dbReference type="OrthoDB" id="7531at2157"/>
<dbReference type="PANTHER" id="PTHR46197:SF3">
    <property type="entry name" value="AB HYDROLASE-1 DOMAIN-CONTAINING PROTEIN"/>
    <property type="match status" value="1"/>
</dbReference>
<dbReference type="Proteomes" id="UP000001137">
    <property type="component" value="Chromosome"/>
</dbReference>
<dbReference type="EMBL" id="CP000852">
    <property type="protein sequence ID" value="ABW01537.1"/>
    <property type="molecule type" value="Genomic_DNA"/>
</dbReference>
<dbReference type="GeneID" id="5709809"/>
<dbReference type="Pfam" id="PF00561">
    <property type="entry name" value="Abhydrolase_1"/>
    <property type="match status" value="1"/>
</dbReference>
<dbReference type="InterPro" id="IPR029058">
    <property type="entry name" value="AB_hydrolase_fold"/>
</dbReference>
<name>A8MCN1_CALMQ</name>
<evidence type="ECO:0000256" key="3">
    <source>
        <dbReference type="ARBA" id="ARBA00037942"/>
    </source>
</evidence>
<evidence type="ECO:0000256" key="1">
    <source>
        <dbReference type="ARBA" id="ARBA00004496"/>
    </source>
</evidence>
<dbReference type="SUPFAM" id="SSF53474">
    <property type="entry name" value="alpha/beta-Hydrolases"/>
    <property type="match status" value="1"/>
</dbReference>
<comment type="subcellular location">
    <subcellularLocation>
        <location evidence="1">Cytoplasm</location>
    </subcellularLocation>
</comment>
<sequence length="201" mass="22301">MVNEKWITVNGKRVRLLQGGSGKSTLLFIHGLSFSADTWNECCLSYFEKKYEVYAVDMPYGPRSRSDHFERENENDYAEHLKAIVDALGILNPILIGASIGGETVLRYLALGYPASAAIVIGPVGVNRIDLVKIRKPVLGIWGSRDDVSPRYNADLLTRFGFKVVYIEGARHPAYLDNTEEFIKIVEGFLSEVGTAAITDS</sequence>
<reference evidence="5 6" key="1">
    <citation type="submission" date="2007-10" db="EMBL/GenBank/DDBJ databases">
        <title>Complete sequence of Caldivirga maquilingensis IC-167.</title>
        <authorList>
            <consortium name="US DOE Joint Genome Institute"/>
            <person name="Copeland A."/>
            <person name="Lucas S."/>
            <person name="Lapidus A."/>
            <person name="Barry K."/>
            <person name="Glavina del Rio T."/>
            <person name="Dalin E."/>
            <person name="Tice H."/>
            <person name="Pitluck S."/>
            <person name="Saunders E."/>
            <person name="Brettin T."/>
            <person name="Bruce D."/>
            <person name="Detter J.C."/>
            <person name="Han C."/>
            <person name="Schmutz J."/>
            <person name="Larimer F."/>
            <person name="Land M."/>
            <person name="Hauser L."/>
            <person name="Kyrpides N."/>
            <person name="Ivanova N."/>
            <person name="Biddle J.F."/>
            <person name="Zhang Z."/>
            <person name="Fitz-Gibbon S.T."/>
            <person name="Lowe T.M."/>
            <person name="Saltikov C."/>
            <person name="House C.H."/>
            <person name="Richardson P."/>
        </authorList>
    </citation>
    <scope>NUCLEOTIDE SEQUENCE [LARGE SCALE GENOMIC DNA]</scope>
    <source>
        <strain evidence="6">ATCC 700844 / DSM 13496 / JCM 10307 / IC-167</strain>
    </source>
</reference>
<dbReference type="Gene3D" id="3.40.50.1820">
    <property type="entry name" value="alpha/beta hydrolase"/>
    <property type="match status" value="1"/>
</dbReference>
<protein>
    <recommendedName>
        <fullName evidence="4">AB hydrolase-1 domain-containing protein</fullName>
    </recommendedName>
</protein>
<evidence type="ECO:0000313" key="5">
    <source>
        <dbReference type="EMBL" id="ABW01537.1"/>
    </source>
</evidence>
<comment type="similarity">
    <text evidence="3">Belongs to the AB hydrolase superfamily. ABHD14 family.</text>
</comment>
<dbReference type="KEGG" id="cma:Cmaq_0701"/>
<evidence type="ECO:0000259" key="4">
    <source>
        <dbReference type="Pfam" id="PF00561"/>
    </source>
</evidence>
<keyword evidence="6" id="KW-1185">Reference proteome</keyword>
<keyword evidence="2" id="KW-0963">Cytoplasm</keyword>
<gene>
    <name evidence="5" type="ordered locus">Cmaq_0701</name>
</gene>
<evidence type="ECO:0000256" key="2">
    <source>
        <dbReference type="ARBA" id="ARBA00022490"/>
    </source>
</evidence>
<dbReference type="GO" id="GO:0005737">
    <property type="term" value="C:cytoplasm"/>
    <property type="evidence" value="ECO:0007669"/>
    <property type="project" value="UniProtKB-SubCell"/>
</dbReference>
<dbReference type="AlphaFoldDB" id="A8MCN1"/>
<dbReference type="PANTHER" id="PTHR46197">
    <property type="entry name" value="PROTEIN ABHD14B-LIKE"/>
    <property type="match status" value="1"/>
</dbReference>